<accession>A0ABQ1LN43</accession>
<evidence type="ECO:0000313" key="4">
    <source>
        <dbReference type="EMBL" id="GGC27055.1"/>
    </source>
</evidence>
<keyword evidence="5" id="KW-1185">Reference proteome</keyword>
<dbReference type="InterPro" id="IPR002347">
    <property type="entry name" value="SDR_fam"/>
</dbReference>
<keyword evidence="2" id="KW-0521">NADP</keyword>
<dbReference type="PROSITE" id="PS00061">
    <property type="entry name" value="ADH_SHORT"/>
    <property type="match status" value="1"/>
</dbReference>
<gene>
    <name evidence="4" type="ORF">GCM10011400_11840</name>
</gene>
<reference evidence="5" key="1">
    <citation type="journal article" date="2019" name="Int. J. Syst. Evol. Microbiol.">
        <title>The Global Catalogue of Microorganisms (GCM) 10K type strain sequencing project: providing services to taxonomists for standard genome sequencing and annotation.</title>
        <authorList>
            <consortium name="The Broad Institute Genomics Platform"/>
            <consortium name="The Broad Institute Genome Sequencing Center for Infectious Disease"/>
            <person name="Wu L."/>
            <person name="Ma J."/>
        </authorList>
    </citation>
    <scope>NUCLEOTIDE SEQUENCE [LARGE SCALE GENOMIC DNA]</scope>
    <source>
        <strain evidence="5">CGMCC 1.15103</strain>
    </source>
</reference>
<keyword evidence="3" id="KW-0560">Oxidoreductase</keyword>
<comment type="caution">
    <text evidence="4">The sequence shown here is derived from an EMBL/GenBank/DDBJ whole genome shotgun (WGS) entry which is preliminary data.</text>
</comment>
<name>A0ABQ1LN43_9BURK</name>
<dbReference type="InterPro" id="IPR036291">
    <property type="entry name" value="NAD(P)-bd_dom_sf"/>
</dbReference>
<dbReference type="PRINTS" id="PR00080">
    <property type="entry name" value="SDRFAMILY"/>
</dbReference>
<dbReference type="Pfam" id="PF13561">
    <property type="entry name" value="adh_short_C2"/>
    <property type="match status" value="1"/>
</dbReference>
<evidence type="ECO:0000313" key="5">
    <source>
        <dbReference type="Proteomes" id="UP000602004"/>
    </source>
</evidence>
<evidence type="ECO:0000256" key="3">
    <source>
        <dbReference type="ARBA" id="ARBA00023002"/>
    </source>
</evidence>
<sequence length="266" mass="28068">MNDEKGLPVTDLFDIRGKVALVTGGANGMGRMIAEGFVRAGAKVYITSRKPEDAERTAHEFGALGECHGIVADLSTPAAAVELAQTMAVRESGLHILVNNAGKTWGAPLEQFPDKAWPSVFAVNVQGPFTLVRELLPLLRCAAMPDDPARVINIGSLAGAVVEPIDAYSYAASKAAIHHLSRVLAKDLAGASITVNTVMPGYFPTPMTAHIRADEQRTNGLQQRIPLRRLGSPQDIAGMCIFLASRAGAYVTGAELPVDGGLSGCR</sequence>
<dbReference type="SUPFAM" id="SSF51735">
    <property type="entry name" value="NAD(P)-binding Rossmann-fold domains"/>
    <property type="match status" value="1"/>
</dbReference>
<dbReference type="Proteomes" id="UP000602004">
    <property type="component" value="Unassembled WGS sequence"/>
</dbReference>
<protein>
    <submittedName>
        <fullName evidence="4">3-oxoacyl-ACP reductase</fullName>
    </submittedName>
</protein>
<dbReference type="InterPro" id="IPR052178">
    <property type="entry name" value="Sec_Metab_Biosynth_SDR"/>
</dbReference>
<evidence type="ECO:0000256" key="1">
    <source>
        <dbReference type="ARBA" id="ARBA00006484"/>
    </source>
</evidence>
<dbReference type="EMBL" id="BMHL01000002">
    <property type="protein sequence ID" value="GGC27055.1"/>
    <property type="molecule type" value="Genomic_DNA"/>
</dbReference>
<dbReference type="Gene3D" id="3.40.50.720">
    <property type="entry name" value="NAD(P)-binding Rossmann-like Domain"/>
    <property type="match status" value="1"/>
</dbReference>
<dbReference type="PRINTS" id="PR00081">
    <property type="entry name" value="GDHRDH"/>
</dbReference>
<dbReference type="PANTHER" id="PTHR43618:SF8">
    <property type="entry name" value="7ALPHA-HYDROXYSTEROID DEHYDROGENASE"/>
    <property type="match status" value="1"/>
</dbReference>
<comment type="similarity">
    <text evidence="1">Belongs to the short-chain dehydrogenases/reductases (SDR) family.</text>
</comment>
<evidence type="ECO:0000256" key="2">
    <source>
        <dbReference type="ARBA" id="ARBA00022857"/>
    </source>
</evidence>
<dbReference type="InterPro" id="IPR020904">
    <property type="entry name" value="Sc_DH/Rdtase_CS"/>
</dbReference>
<dbReference type="PANTHER" id="PTHR43618">
    <property type="entry name" value="7-ALPHA-HYDROXYSTEROID DEHYDROGENASE"/>
    <property type="match status" value="1"/>
</dbReference>
<organism evidence="4 5">
    <name type="scientific">Paraburkholderia caffeinilytica</name>
    <dbReference type="NCBI Taxonomy" id="1761016"/>
    <lineage>
        <taxon>Bacteria</taxon>
        <taxon>Pseudomonadati</taxon>
        <taxon>Pseudomonadota</taxon>
        <taxon>Betaproteobacteria</taxon>
        <taxon>Burkholderiales</taxon>
        <taxon>Burkholderiaceae</taxon>
        <taxon>Paraburkholderia</taxon>
    </lineage>
</organism>
<dbReference type="RefSeq" id="WP_208645755.1">
    <property type="nucleotide sequence ID" value="NZ_BMHL01000002.1"/>
</dbReference>
<proteinExistence type="inferred from homology"/>